<feature type="transmembrane region" description="Helical" evidence="7">
    <location>
        <begin position="62"/>
        <end position="84"/>
    </location>
</feature>
<feature type="transmembrane region" description="Helical" evidence="7">
    <location>
        <begin position="15"/>
        <end position="41"/>
    </location>
</feature>
<gene>
    <name evidence="10" type="ORF">GKJPGBOP_03642</name>
</gene>
<evidence type="ECO:0000256" key="7">
    <source>
        <dbReference type="RuleBase" id="RU367016"/>
    </source>
</evidence>
<dbReference type="GO" id="GO:0005886">
    <property type="term" value="C:plasma membrane"/>
    <property type="evidence" value="ECO:0007669"/>
    <property type="project" value="UniProtKB-SubCell"/>
</dbReference>
<dbReference type="AlphaFoldDB" id="A0A401W3T0"/>
<comment type="caution">
    <text evidence="10">The sequence shown here is derived from an EMBL/GenBank/DDBJ whole genome shotgun (WGS) entry which is preliminary data.</text>
</comment>
<protein>
    <submittedName>
        <fullName evidence="10">Membrane protein</fullName>
    </submittedName>
</protein>
<sequence length="239" mass="26124">MNTLALGPQWLDPDYLIGTFGLIGVLIIVFAESGLLIGFFLPGDSLLFTTGLLVTTDKLDKPLWLVCLLIVLAAVLGDQAGYLFGRKVGPALFKRPDSKLFKQENVEKAHEFFEKHGPKSLILARFVPIVRTFTPIIAGVSKMNYRSFITFNVIGGTLWGAGVTLLGASLGNIEFVHKHIELILVAIVLISVVPIAIEYLRARGKNKKAAAQQPYDPTGAVQPPRQPGNDGRRGRHAKR</sequence>
<feature type="domain" description="VTT" evidence="9">
    <location>
        <begin position="41"/>
        <end position="168"/>
    </location>
</feature>
<dbReference type="EMBL" id="BHZD01000001">
    <property type="protein sequence ID" value="GCD43956.1"/>
    <property type="molecule type" value="Genomic_DNA"/>
</dbReference>
<evidence type="ECO:0000313" key="10">
    <source>
        <dbReference type="EMBL" id="GCD43956.1"/>
    </source>
</evidence>
<evidence type="ECO:0000256" key="5">
    <source>
        <dbReference type="ARBA" id="ARBA00022989"/>
    </source>
</evidence>
<feature type="region of interest" description="Disordered" evidence="8">
    <location>
        <begin position="206"/>
        <end position="239"/>
    </location>
</feature>
<feature type="transmembrane region" description="Helical" evidence="7">
    <location>
        <begin position="122"/>
        <end position="141"/>
    </location>
</feature>
<dbReference type="InterPro" id="IPR032818">
    <property type="entry name" value="DedA-like"/>
</dbReference>
<dbReference type="RefSeq" id="WP_125054949.1">
    <property type="nucleotide sequence ID" value="NZ_BHZD01000001.1"/>
</dbReference>
<dbReference type="Proteomes" id="UP000286746">
    <property type="component" value="Unassembled WGS sequence"/>
</dbReference>
<evidence type="ECO:0000313" key="11">
    <source>
        <dbReference type="Proteomes" id="UP000286746"/>
    </source>
</evidence>
<keyword evidence="3 7" id="KW-1003">Cell membrane</keyword>
<dbReference type="Pfam" id="PF09335">
    <property type="entry name" value="VTT_dom"/>
    <property type="match status" value="1"/>
</dbReference>
<evidence type="ECO:0000256" key="3">
    <source>
        <dbReference type="ARBA" id="ARBA00022475"/>
    </source>
</evidence>
<feature type="transmembrane region" description="Helical" evidence="7">
    <location>
        <begin position="148"/>
        <end position="170"/>
    </location>
</feature>
<evidence type="ECO:0000259" key="9">
    <source>
        <dbReference type="Pfam" id="PF09335"/>
    </source>
</evidence>
<accession>A0A401W3T0</accession>
<evidence type="ECO:0000256" key="2">
    <source>
        <dbReference type="ARBA" id="ARBA00010792"/>
    </source>
</evidence>
<feature type="transmembrane region" description="Helical" evidence="7">
    <location>
        <begin position="182"/>
        <end position="200"/>
    </location>
</feature>
<reference evidence="10 11" key="1">
    <citation type="submission" date="2018-11" db="EMBL/GenBank/DDBJ databases">
        <title>Whole genome sequence of Streptomyces paromomycinus NBRC 15454(T).</title>
        <authorList>
            <person name="Komaki H."/>
            <person name="Tamura T."/>
        </authorList>
    </citation>
    <scope>NUCLEOTIDE SEQUENCE [LARGE SCALE GENOMIC DNA]</scope>
    <source>
        <strain evidence="10 11">NBRC 15454</strain>
    </source>
</reference>
<keyword evidence="11" id="KW-1185">Reference proteome</keyword>
<evidence type="ECO:0000256" key="1">
    <source>
        <dbReference type="ARBA" id="ARBA00004651"/>
    </source>
</evidence>
<dbReference type="PANTHER" id="PTHR30353">
    <property type="entry name" value="INNER MEMBRANE PROTEIN DEDA-RELATED"/>
    <property type="match status" value="1"/>
</dbReference>
<keyword evidence="5 7" id="KW-1133">Transmembrane helix</keyword>
<proteinExistence type="inferred from homology"/>
<keyword evidence="6 7" id="KW-0472">Membrane</keyword>
<comment type="subcellular location">
    <subcellularLocation>
        <location evidence="1 7">Cell membrane</location>
        <topology evidence="1 7">Multi-pass membrane protein</topology>
    </subcellularLocation>
</comment>
<dbReference type="PANTHER" id="PTHR30353:SF0">
    <property type="entry name" value="TRANSMEMBRANE PROTEIN"/>
    <property type="match status" value="1"/>
</dbReference>
<dbReference type="InterPro" id="IPR032816">
    <property type="entry name" value="VTT_dom"/>
</dbReference>
<organism evidence="10 11">
    <name type="scientific">Streptomyces paromomycinus</name>
    <name type="common">Streptomyces rimosus subsp. paromomycinus</name>
    <dbReference type="NCBI Taxonomy" id="92743"/>
    <lineage>
        <taxon>Bacteria</taxon>
        <taxon>Bacillati</taxon>
        <taxon>Actinomycetota</taxon>
        <taxon>Actinomycetes</taxon>
        <taxon>Kitasatosporales</taxon>
        <taxon>Streptomycetaceae</taxon>
        <taxon>Streptomyces</taxon>
    </lineage>
</organism>
<name>A0A401W3T0_STREY</name>
<keyword evidence="4 7" id="KW-0812">Transmembrane</keyword>
<evidence type="ECO:0000256" key="4">
    <source>
        <dbReference type="ARBA" id="ARBA00022692"/>
    </source>
</evidence>
<comment type="similarity">
    <text evidence="2 7">Belongs to the DedA family.</text>
</comment>
<evidence type="ECO:0000256" key="8">
    <source>
        <dbReference type="SAM" id="MobiDB-lite"/>
    </source>
</evidence>
<evidence type="ECO:0000256" key="6">
    <source>
        <dbReference type="ARBA" id="ARBA00023136"/>
    </source>
</evidence>